<feature type="region of interest" description="Disordered" evidence="6">
    <location>
        <begin position="918"/>
        <end position="964"/>
    </location>
</feature>
<comment type="caution">
    <text evidence="8">The sequence shown here is derived from an EMBL/GenBank/DDBJ whole genome shotgun (WGS) entry which is preliminary data.</text>
</comment>
<dbReference type="SUPFAM" id="SSF48371">
    <property type="entry name" value="ARM repeat"/>
    <property type="match status" value="1"/>
</dbReference>
<evidence type="ECO:0000256" key="1">
    <source>
        <dbReference type="ARBA" id="ARBA00004123"/>
    </source>
</evidence>
<dbReference type="InterPro" id="IPR016024">
    <property type="entry name" value="ARM-type_fold"/>
</dbReference>
<evidence type="ECO:0000313" key="9">
    <source>
        <dbReference type="Proteomes" id="UP000827284"/>
    </source>
</evidence>
<feature type="compositionally biased region" description="Acidic residues" evidence="6">
    <location>
        <begin position="918"/>
        <end position="947"/>
    </location>
</feature>
<reference evidence="8" key="1">
    <citation type="submission" date="2021-11" db="EMBL/GenBank/DDBJ databases">
        <authorList>
            <person name="Herlambang A."/>
            <person name="Guo Y."/>
            <person name="Takashima Y."/>
            <person name="Nishizawa T."/>
        </authorList>
    </citation>
    <scope>NUCLEOTIDE SEQUENCE</scope>
    <source>
        <strain evidence="8">E1425</strain>
    </source>
</reference>
<keyword evidence="3" id="KW-0813">Transport</keyword>
<dbReference type="GO" id="GO:0005635">
    <property type="term" value="C:nuclear envelope"/>
    <property type="evidence" value="ECO:0007669"/>
    <property type="project" value="TreeGrafter"/>
</dbReference>
<evidence type="ECO:0000256" key="5">
    <source>
        <dbReference type="ARBA" id="ARBA00023242"/>
    </source>
</evidence>
<gene>
    <name evidence="8" type="ORF">EMPS_01652</name>
</gene>
<dbReference type="InterPro" id="IPR011989">
    <property type="entry name" value="ARM-like"/>
</dbReference>
<evidence type="ECO:0000256" key="2">
    <source>
        <dbReference type="ARBA" id="ARBA00007991"/>
    </source>
</evidence>
<dbReference type="Proteomes" id="UP000827284">
    <property type="component" value="Unassembled WGS sequence"/>
</dbReference>
<organism evidence="8 9">
    <name type="scientific">Entomortierella parvispora</name>
    <dbReference type="NCBI Taxonomy" id="205924"/>
    <lineage>
        <taxon>Eukaryota</taxon>
        <taxon>Fungi</taxon>
        <taxon>Fungi incertae sedis</taxon>
        <taxon>Mucoromycota</taxon>
        <taxon>Mortierellomycotina</taxon>
        <taxon>Mortierellomycetes</taxon>
        <taxon>Mortierellales</taxon>
        <taxon>Mortierellaceae</taxon>
        <taxon>Entomortierella</taxon>
    </lineage>
</organism>
<dbReference type="Pfam" id="PF03810">
    <property type="entry name" value="IBN_N"/>
    <property type="match status" value="1"/>
</dbReference>
<accession>A0A9P3H386</accession>
<keyword evidence="9" id="KW-1185">Reference proteome</keyword>
<keyword evidence="4" id="KW-0653">Protein transport</keyword>
<dbReference type="AlphaFoldDB" id="A0A9P3H386"/>
<dbReference type="SMART" id="SM00913">
    <property type="entry name" value="IBN_N"/>
    <property type="match status" value="1"/>
</dbReference>
<evidence type="ECO:0000256" key="4">
    <source>
        <dbReference type="ARBA" id="ARBA00022927"/>
    </source>
</evidence>
<comment type="subcellular location">
    <subcellularLocation>
        <location evidence="1">Nucleus</location>
    </subcellularLocation>
</comment>
<comment type="similarity">
    <text evidence="2">Belongs to the importin beta family.</text>
</comment>
<sequence length="1053" mass="116871">MDHAVFNTLTDTLSQDANVRMAAELHLKELQTNPEFPISLSKLALARECDLSPRHSAAVLLKSYVDSQWSEKSPKFRGPEPPTETKAIVRNLILTGLSDPTTRIRTACAYVVSKIAHLDWPDSWSNLLDVLVHHLKSGTTDEVHGSMRVLAEFVSKDISHVQLPVIAPVLFPELLRILKSEQAYSHATRSRCASIFRHAVEMLFTIKDEHPEDVKTYLTPIFADWNDAFLAILNKRTTDSPEIEVAEWGLKAEILKCINMSTAGFPKLTGPYVMPVLSAVWQDIVQLRPRYLRESVNSNPESTWNTYQDSDGDNIGFESLLFVQFEFIQSACRRVKLTKNAFIGEDGQSGIIHELVWSALNYMQMTDEQAESWNADPNQFIADEEDDSCSFNVRIAALDILLTLVDNYESRTLQTLSLSVNQVMTDSLNDKANGLPGWWKAQESSLLAVGLMAEDICDAIKNGESSPINVAALFDHVVLANLSAHDIPFLQGRSFIFASQFAPILPVNLAAQYVSAAVDAILNAQSAVVKVSALKALNNFNQYLNKEYLAPHQRAILQGIAPLIEITTEETLTLIFRTLSTTSKIDEQVTAEYESILGPLVMECWTKYPAEHLMAPTVMDFFETLASNPFMNPALSARALPVLLNMISVEYPDKPMMAAAIDLLAALIRGGPSPLLPGSIAQILPNVMSVLLTLEDRDILQSGQECLKVVIQKDLRQVVEWREPTSGKTGLELLLQFIAKLLDPSQSESAALFVGDLISKLIKKGGDLISPILPELLNAVTIRLVDAKLPSFIQPLLMVFAHLCIDQHEVVINFLSGLTVQGRSGLDVVLSTWLMNHADFQGLYSQKVSAVALTKVFALSDPRVLAIQVKGDMIITTSSRRVTRSKAKNTPNQYTVTTVPVKIIKLLCTDLTNKIEEEYAGELDSEEEDDDSGDEYEDDEQNEEPVDETPIGRHTSGAVQNSAKGTSVRDQYAFLSDYLESQGRPLDYFDAAEDEADVLDTDVLNDPIYQMDMKDFLVNFFQQCIQQNSPAFAECVAELSEVQKQTLSALLEN</sequence>
<dbReference type="Pfam" id="PF25018">
    <property type="entry name" value="HEAT_IPO9_c"/>
    <property type="match status" value="1"/>
</dbReference>
<dbReference type="InterPro" id="IPR001494">
    <property type="entry name" value="Importin-beta_N"/>
</dbReference>
<dbReference type="GO" id="GO:0005829">
    <property type="term" value="C:cytosol"/>
    <property type="evidence" value="ECO:0007669"/>
    <property type="project" value="TreeGrafter"/>
</dbReference>
<name>A0A9P3H386_9FUNG</name>
<keyword evidence="5" id="KW-0539">Nucleus</keyword>
<evidence type="ECO:0000256" key="3">
    <source>
        <dbReference type="ARBA" id="ARBA00022448"/>
    </source>
</evidence>
<dbReference type="InterPro" id="IPR058669">
    <property type="entry name" value="TPR_IPO7/11-like"/>
</dbReference>
<dbReference type="PANTHER" id="PTHR10997">
    <property type="entry name" value="IMPORTIN-7, 8, 11"/>
    <property type="match status" value="1"/>
</dbReference>
<dbReference type="InterPro" id="IPR056840">
    <property type="entry name" value="HEAT_IPO9_central"/>
</dbReference>
<evidence type="ECO:0000259" key="7">
    <source>
        <dbReference type="PROSITE" id="PS50166"/>
    </source>
</evidence>
<evidence type="ECO:0000313" key="8">
    <source>
        <dbReference type="EMBL" id="GJJ69306.1"/>
    </source>
</evidence>
<evidence type="ECO:0000256" key="6">
    <source>
        <dbReference type="SAM" id="MobiDB-lite"/>
    </source>
</evidence>
<dbReference type="EMBL" id="BQFW01000002">
    <property type="protein sequence ID" value="GJJ69306.1"/>
    <property type="molecule type" value="Genomic_DNA"/>
</dbReference>
<dbReference type="PANTHER" id="PTHR10997:SF9">
    <property type="entry name" value="IMPORTIN-9"/>
    <property type="match status" value="1"/>
</dbReference>
<protein>
    <submittedName>
        <fullName evidence="8">Importin-9</fullName>
    </submittedName>
</protein>
<dbReference type="Pfam" id="PF25758">
    <property type="entry name" value="TPR_IPO11"/>
    <property type="match status" value="1"/>
</dbReference>
<feature type="domain" description="Importin N-terminal" evidence="7">
    <location>
        <begin position="23"/>
        <end position="99"/>
    </location>
</feature>
<proteinExistence type="inferred from homology"/>
<dbReference type="OrthoDB" id="431626at2759"/>
<dbReference type="Gene3D" id="1.25.10.10">
    <property type="entry name" value="Leucine-rich Repeat Variant"/>
    <property type="match status" value="1"/>
</dbReference>
<dbReference type="GO" id="GO:0031267">
    <property type="term" value="F:small GTPase binding"/>
    <property type="evidence" value="ECO:0007669"/>
    <property type="project" value="InterPro"/>
</dbReference>
<dbReference type="GO" id="GO:0006606">
    <property type="term" value="P:protein import into nucleus"/>
    <property type="evidence" value="ECO:0007669"/>
    <property type="project" value="TreeGrafter"/>
</dbReference>
<reference evidence="8" key="2">
    <citation type="journal article" date="2022" name="Microbiol. Resour. Announc.">
        <title>Whole-Genome Sequence of Entomortierella parvispora E1425, a Mucoromycotan Fungus Associated with Burkholderiaceae-Related Endosymbiotic Bacteria.</title>
        <authorList>
            <person name="Herlambang A."/>
            <person name="Guo Y."/>
            <person name="Takashima Y."/>
            <person name="Narisawa K."/>
            <person name="Ohta H."/>
            <person name="Nishizawa T."/>
        </authorList>
    </citation>
    <scope>NUCLEOTIDE SEQUENCE</scope>
    <source>
        <strain evidence="8">E1425</strain>
    </source>
</reference>
<dbReference type="PROSITE" id="PS50166">
    <property type="entry name" value="IMPORTIN_B_NT"/>
    <property type="match status" value="1"/>
</dbReference>